<comment type="subcellular location">
    <subcellularLocation>
        <location evidence="1">Cell membrane</location>
        <topology evidence="1">Multi-pass membrane protein</topology>
    </subcellularLocation>
</comment>
<comment type="similarity">
    <text evidence="8">Belongs to the methyl-accepting chemotaxis (MCP) protein family.</text>
</comment>
<evidence type="ECO:0000256" key="2">
    <source>
        <dbReference type="ARBA" id="ARBA00022475"/>
    </source>
</evidence>
<accession>Q2RSS2</accession>
<sequence>MIKLHSIQMKISGLSGACLIIAAATLISFSIYSSKTTQTYVGERTGALSLANAEDILRNLATTQAASIKATLNGAFDAARTTANTFGALEDGPNNSPDQARAQRQAFNAILLNVLKDNPEFNGTYSAWQPDGLDGQDALFVDGTATGSDKTGRFLPYWTRGADGTLAIQPLVEYDSEARHPNGIVKGAWYLGPQRTGKESIVGPLPYIVQGKPVFLATMSVPVVVGGVFQGVAGADYDLSFVQKLAVSVSASLFDDHNDVMIVNGDGLVVAHSKYPQSIGKPLGENDPDAAALFPKFDPTKAVTVDDGATKSLVAMAPIAMGRTGTSWAVVIRVPRAVVLEQAIALETEIQSRTNDTISTQLGVGVVVAILGIGLVWLSAGGISRPLVRVAQAISQISGGKTDITIVGLTRKDELGTMARATDALRTSVDEAFKLKQMVELQPTPTLLCHPADLTITYMNAAGRTLLDHVLKGRGLSAAQAMGHPANEFHPSPGEMRRRATTPSAMPFKERFTLDGVIIESNVTPIFDQGGAFLGPMLNWTDVTRYVRMADDFEGKVRSVASAVSDSAQKLSHDSEDMRRISEGVSQKSSNVAAASEEMGINMQTVAAATNELTASQGEIARTISLTANGATKAAESVTTAVDRVRGLEKAAADIGAVIALITDIASQTNLLALNATIEAARAGEAGKGFAVVAGEVKALANQTARATDTIRATVVDMQQWMGQAVDSITEVNDIVIGMREQASGAAAATEQQTSATSEITRNVEQASIASREVGLHIGSVASEAMQALENTQGIKAAADDLSASARQLEKEVDGFLSHLREV</sequence>
<keyword evidence="6 10" id="KW-0472">Membrane</keyword>
<evidence type="ECO:0000256" key="9">
    <source>
        <dbReference type="PROSITE-ProRule" id="PRU00284"/>
    </source>
</evidence>
<evidence type="ECO:0000313" key="13">
    <source>
        <dbReference type="EMBL" id="ABC22823.1"/>
    </source>
</evidence>
<dbReference type="PANTHER" id="PTHR32089">
    <property type="entry name" value="METHYL-ACCEPTING CHEMOTAXIS PROTEIN MCPB"/>
    <property type="match status" value="1"/>
</dbReference>
<name>Q2RSS2_RHORT</name>
<dbReference type="PhylomeDB" id="Q2RSS2"/>
<dbReference type="SMART" id="SM00304">
    <property type="entry name" value="HAMP"/>
    <property type="match status" value="1"/>
</dbReference>
<evidence type="ECO:0000259" key="12">
    <source>
        <dbReference type="PROSITE" id="PS50885"/>
    </source>
</evidence>
<dbReference type="PROSITE" id="PS50885">
    <property type="entry name" value="HAMP"/>
    <property type="match status" value="1"/>
</dbReference>
<keyword evidence="3" id="KW-0145">Chemotaxis</keyword>
<dbReference type="Gene3D" id="3.30.450.20">
    <property type="entry name" value="PAS domain"/>
    <property type="match status" value="2"/>
</dbReference>
<evidence type="ECO:0000256" key="7">
    <source>
        <dbReference type="ARBA" id="ARBA00023224"/>
    </source>
</evidence>
<evidence type="ECO:0000256" key="6">
    <source>
        <dbReference type="ARBA" id="ARBA00023136"/>
    </source>
</evidence>
<dbReference type="KEGG" id="rru:Rru_A2023"/>
<dbReference type="STRING" id="269796.Rru_A2023"/>
<evidence type="ECO:0000313" key="14">
    <source>
        <dbReference type="Proteomes" id="UP000001929"/>
    </source>
</evidence>
<dbReference type="eggNOG" id="COG3850">
    <property type="taxonomic scope" value="Bacteria"/>
</dbReference>
<dbReference type="InterPro" id="IPR004089">
    <property type="entry name" value="MCPsignal_dom"/>
</dbReference>
<dbReference type="GO" id="GO:0005886">
    <property type="term" value="C:plasma membrane"/>
    <property type="evidence" value="ECO:0007669"/>
    <property type="project" value="UniProtKB-SubCell"/>
</dbReference>
<dbReference type="PROSITE" id="PS50111">
    <property type="entry name" value="CHEMOTAXIS_TRANSDUC_2"/>
    <property type="match status" value="1"/>
</dbReference>
<feature type="domain" description="HAMP" evidence="12">
    <location>
        <begin position="381"/>
        <end position="434"/>
    </location>
</feature>
<organism evidence="13 14">
    <name type="scientific">Rhodospirillum rubrum (strain ATCC 11170 / ATH 1.1.1 / DSM 467 / LMG 4362 / NCIMB 8255 / S1)</name>
    <dbReference type="NCBI Taxonomy" id="269796"/>
    <lineage>
        <taxon>Bacteria</taxon>
        <taxon>Pseudomonadati</taxon>
        <taxon>Pseudomonadota</taxon>
        <taxon>Alphaproteobacteria</taxon>
        <taxon>Rhodospirillales</taxon>
        <taxon>Rhodospirillaceae</taxon>
        <taxon>Rhodospirillum</taxon>
    </lineage>
</organism>
<dbReference type="GO" id="GO:0007165">
    <property type="term" value="P:signal transduction"/>
    <property type="evidence" value="ECO:0007669"/>
    <property type="project" value="UniProtKB-KW"/>
</dbReference>
<evidence type="ECO:0000259" key="11">
    <source>
        <dbReference type="PROSITE" id="PS50111"/>
    </source>
</evidence>
<dbReference type="Proteomes" id="UP000001929">
    <property type="component" value="Chromosome"/>
</dbReference>
<feature type="domain" description="Methyl-accepting transducer" evidence="11">
    <location>
        <begin position="567"/>
        <end position="803"/>
    </location>
</feature>
<dbReference type="Pfam" id="PF00672">
    <property type="entry name" value="HAMP"/>
    <property type="match status" value="1"/>
</dbReference>
<dbReference type="Gene3D" id="1.10.287.950">
    <property type="entry name" value="Methyl-accepting chemotaxis protein"/>
    <property type="match status" value="1"/>
</dbReference>
<keyword evidence="7 9" id="KW-0807">Transducer</keyword>
<dbReference type="AlphaFoldDB" id="Q2RSS2"/>
<keyword evidence="14" id="KW-1185">Reference proteome</keyword>
<feature type="transmembrane region" description="Helical" evidence="10">
    <location>
        <begin position="12"/>
        <end position="32"/>
    </location>
</feature>
<dbReference type="InterPro" id="IPR003660">
    <property type="entry name" value="HAMP_dom"/>
</dbReference>
<protein>
    <submittedName>
        <fullName evidence="13">Methyl-accepting chemotaxis sensory transducer</fullName>
    </submittedName>
</protein>
<evidence type="ECO:0000256" key="4">
    <source>
        <dbReference type="ARBA" id="ARBA00022692"/>
    </source>
</evidence>
<dbReference type="GO" id="GO:0006935">
    <property type="term" value="P:chemotaxis"/>
    <property type="evidence" value="ECO:0007669"/>
    <property type="project" value="UniProtKB-KW"/>
</dbReference>
<dbReference type="RefSeq" id="WP_011389776.1">
    <property type="nucleotide sequence ID" value="NC_007643.1"/>
</dbReference>
<dbReference type="Pfam" id="PF00015">
    <property type="entry name" value="MCPsignal"/>
    <property type="match status" value="1"/>
</dbReference>
<dbReference type="SMART" id="SM00283">
    <property type="entry name" value="MA"/>
    <property type="match status" value="1"/>
</dbReference>
<dbReference type="CDD" id="cd06225">
    <property type="entry name" value="HAMP"/>
    <property type="match status" value="1"/>
</dbReference>
<dbReference type="SUPFAM" id="SSF58104">
    <property type="entry name" value="Methyl-accepting chemotaxis protein (MCP) signaling domain"/>
    <property type="match status" value="1"/>
</dbReference>
<dbReference type="Gene3D" id="6.10.340.10">
    <property type="match status" value="1"/>
</dbReference>
<keyword evidence="4 10" id="KW-0812">Transmembrane</keyword>
<evidence type="ECO:0000256" key="8">
    <source>
        <dbReference type="ARBA" id="ARBA00029447"/>
    </source>
</evidence>
<dbReference type="Pfam" id="PF02743">
    <property type="entry name" value="dCache_1"/>
    <property type="match status" value="1"/>
</dbReference>
<dbReference type="PANTHER" id="PTHR32089:SF112">
    <property type="entry name" value="LYSOZYME-LIKE PROTEIN-RELATED"/>
    <property type="match status" value="1"/>
</dbReference>
<feature type="transmembrane region" description="Helical" evidence="10">
    <location>
        <begin position="362"/>
        <end position="380"/>
    </location>
</feature>
<proteinExistence type="inferred from homology"/>
<evidence type="ECO:0000256" key="3">
    <source>
        <dbReference type="ARBA" id="ARBA00022500"/>
    </source>
</evidence>
<evidence type="ECO:0000256" key="10">
    <source>
        <dbReference type="SAM" id="Phobius"/>
    </source>
</evidence>
<gene>
    <name evidence="13" type="ordered locus">Rru_A2023</name>
</gene>
<keyword evidence="2" id="KW-1003">Cell membrane</keyword>
<evidence type="ECO:0000256" key="5">
    <source>
        <dbReference type="ARBA" id="ARBA00022989"/>
    </source>
</evidence>
<evidence type="ECO:0000256" key="1">
    <source>
        <dbReference type="ARBA" id="ARBA00004651"/>
    </source>
</evidence>
<dbReference type="HOGENOM" id="CLU_000445_107_12_5"/>
<reference evidence="13 14" key="1">
    <citation type="journal article" date="2011" name="Stand. Genomic Sci.">
        <title>Complete genome sequence of Rhodospirillum rubrum type strain (S1).</title>
        <authorList>
            <person name="Munk A.C."/>
            <person name="Copeland A."/>
            <person name="Lucas S."/>
            <person name="Lapidus A."/>
            <person name="Del Rio T.G."/>
            <person name="Barry K."/>
            <person name="Detter J.C."/>
            <person name="Hammon N."/>
            <person name="Israni S."/>
            <person name="Pitluck S."/>
            <person name="Brettin T."/>
            <person name="Bruce D."/>
            <person name="Han C."/>
            <person name="Tapia R."/>
            <person name="Gilna P."/>
            <person name="Schmutz J."/>
            <person name="Larimer F."/>
            <person name="Land M."/>
            <person name="Kyrpides N.C."/>
            <person name="Mavromatis K."/>
            <person name="Richardson P."/>
            <person name="Rohde M."/>
            <person name="Goker M."/>
            <person name="Klenk H.P."/>
            <person name="Zhang Y."/>
            <person name="Roberts G.P."/>
            <person name="Reslewic S."/>
            <person name="Schwartz D.C."/>
        </authorList>
    </citation>
    <scope>NUCLEOTIDE SEQUENCE [LARGE SCALE GENOMIC DNA]</scope>
    <source>
        <strain evidence="14">ATCC 11170 / ATH 1.1.1 / DSM 467 / LMG 4362 / NCIMB 8255 / S1</strain>
    </source>
</reference>
<keyword evidence="5 10" id="KW-1133">Transmembrane helix</keyword>
<dbReference type="EnsemblBacteria" id="ABC22823">
    <property type="protein sequence ID" value="ABC22823"/>
    <property type="gene ID" value="Rru_A2023"/>
</dbReference>
<dbReference type="CDD" id="cd12913">
    <property type="entry name" value="PDC1_MCP_like"/>
    <property type="match status" value="1"/>
</dbReference>
<dbReference type="eggNOG" id="COG0840">
    <property type="taxonomic scope" value="Bacteria"/>
</dbReference>
<dbReference type="EMBL" id="CP000230">
    <property type="protein sequence ID" value="ABC22823.1"/>
    <property type="molecule type" value="Genomic_DNA"/>
</dbReference>
<dbReference type="InterPro" id="IPR033479">
    <property type="entry name" value="dCache_1"/>
</dbReference>
<dbReference type="PATRIC" id="fig|269796.9.peg.2110"/>